<dbReference type="OrthoDB" id="7356934at2"/>
<evidence type="ECO:0000313" key="4">
    <source>
        <dbReference type="Proteomes" id="UP000594836"/>
    </source>
</evidence>
<sequence>MPGPDTIERAMNLALQALVWTLESPARAERLLALTGLSPAELRGGAGEPGVLAAILAFLEAHEADLVACAEALDERPEALVAARRALEEAA</sequence>
<dbReference type="InterPro" id="IPR021955">
    <property type="entry name" value="DUF3572"/>
</dbReference>
<dbReference type="EMBL" id="JABEOU010000053">
    <property type="protein sequence ID" value="NNG59181.1"/>
    <property type="molecule type" value="Genomic_DNA"/>
</dbReference>
<proteinExistence type="predicted"/>
<dbReference type="Pfam" id="PF12096">
    <property type="entry name" value="DUF3572"/>
    <property type="match status" value="1"/>
</dbReference>
<name>A0A411LKA2_SPHPI</name>
<reference evidence="2 4" key="2">
    <citation type="submission" date="2020-12" db="EMBL/GenBank/DDBJ databases">
        <title>FDA dAtabase for Regulatory Grade micrObial Sequences (FDA-ARGOS): Supporting development and validation of Infectious Disease Dx tests.</title>
        <authorList>
            <person name="Sproer C."/>
            <person name="Gronow S."/>
            <person name="Severitt S."/>
            <person name="Schroder I."/>
            <person name="Tallon L."/>
            <person name="Sadzewicz L."/>
            <person name="Zhao X."/>
            <person name="Boylan J."/>
            <person name="Ott S."/>
            <person name="Bowen H."/>
            <person name="Vavikolanu K."/>
            <person name="Mehta A."/>
            <person name="Aluvathingal J."/>
            <person name="Nadendla S."/>
            <person name="Lowell S."/>
            <person name="Myers T."/>
            <person name="Yan Y."/>
            <person name="Sichtig H."/>
        </authorList>
    </citation>
    <scope>NUCLEOTIDE SEQUENCE [LARGE SCALE GENOMIC DNA]</scope>
    <source>
        <strain evidence="2 4">FDAARGOS_881</strain>
    </source>
</reference>
<dbReference type="Proteomes" id="UP000550136">
    <property type="component" value="Unassembled WGS sequence"/>
</dbReference>
<dbReference type="EMBL" id="CP065713">
    <property type="protein sequence ID" value="QPT09290.1"/>
    <property type="molecule type" value="Genomic_DNA"/>
</dbReference>
<gene>
    <name evidence="1" type="ORF">HKX06_17655</name>
    <name evidence="2" type="ORF">I6G38_03000</name>
</gene>
<evidence type="ECO:0000313" key="2">
    <source>
        <dbReference type="EMBL" id="QPT09290.1"/>
    </source>
</evidence>
<protein>
    <submittedName>
        <fullName evidence="1">DUF3572 family protein</fullName>
    </submittedName>
</protein>
<organism evidence="1 3">
    <name type="scientific">Sphingomonas paucimobilis</name>
    <name type="common">Pseudomonas paucimobilis</name>
    <dbReference type="NCBI Taxonomy" id="13689"/>
    <lineage>
        <taxon>Bacteria</taxon>
        <taxon>Pseudomonadati</taxon>
        <taxon>Pseudomonadota</taxon>
        <taxon>Alphaproteobacteria</taxon>
        <taxon>Sphingomonadales</taxon>
        <taxon>Sphingomonadaceae</taxon>
        <taxon>Sphingomonas</taxon>
    </lineage>
</organism>
<accession>A0A411LKA2</accession>
<evidence type="ECO:0000313" key="3">
    <source>
        <dbReference type="Proteomes" id="UP000550136"/>
    </source>
</evidence>
<evidence type="ECO:0000313" key="1">
    <source>
        <dbReference type="EMBL" id="NNG59181.1"/>
    </source>
</evidence>
<dbReference type="AlphaFoldDB" id="A0A411LKA2"/>
<dbReference type="Proteomes" id="UP000594836">
    <property type="component" value="Chromosome"/>
</dbReference>
<reference evidence="1 3" key="1">
    <citation type="submission" date="2020-05" db="EMBL/GenBank/DDBJ databases">
        <title>Draft Genome Sequences of Sphingomonas sp. Isolated from the International Space Station.</title>
        <authorList>
            <person name="Bijlani S."/>
            <person name="Singh N.K."/>
            <person name="Mason C.E."/>
            <person name="Wang C.C."/>
            <person name="Venkateswaran K."/>
        </authorList>
    </citation>
    <scope>NUCLEOTIDE SEQUENCE [LARGE SCALE GENOMIC DNA]</scope>
    <source>
        <strain evidence="1 3">FKI-L5-BR-P1</strain>
    </source>
</reference>